<dbReference type="PANTHER" id="PTHR42776:SF27">
    <property type="entry name" value="DIPEPTIDYL PEPTIDASE FAMILY MEMBER 6"/>
    <property type="match status" value="1"/>
</dbReference>
<comment type="caution">
    <text evidence="3">The sequence shown here is derived from an EMBL/GenBank/DDBJ whole genome shotgun (WGS) entry which is preliminary data.</text>
</comment>
<accession>A0A0W8FYE9</accession>
<keyword evidence="1" id="KW-0378">Hydrolase</keyword>
<dbReference type="InterPro" id="IPR029058">
    <property type="entry name" value="AB_hydrolase_fold"/>
</dbReference>
<dbReference type="InterPro" id="IPR011042">
    <property type="entry name" value="6-blade_b-propeller_TolB-like"/>
</dbReference>
<dbReference type="AlphaFoldDB" id="A0A0W8FYE9"/>
<evidence type="ECO:0000313" key="3">
    <source>
        <dbReference type="EMBL" id="KUG25944.1"/>
    </source>
</evidence>
<sequence>MKNLKLFLLFIMVYSMQLFAQLPPLIDREIFFGDPEISGAQISPDGNFITFIKPFNNIRNIWVKGFDESFENARPLTADSSRPIRAYFWSVDSKYVLYVQDKGGDENFRVYAVNPAESGNPVPTARDLTPYEDVRAMIYSVPKKTPEQIIIGLNDRDAQVHDVYRLNLTDGTRELLWQNDQNVVSWSIDLDGNLRLGIRMLPDGGSEILKIEDNDLVSIYSVNNEETASPVRFSPDGNSFYMITNKGDDLDKTQLVLYNLKDNSIEFIEKDPLDEVDFGGAFFSDITNELIFTAYVGDKRRLYFKNDEFEKDYEKLKTLLPDGEISLRSLTADESIWLVSVSRDVDPGSVYVFDRNKGTAEFLYQSNPKLPVEHLAPMKPIRYEARDGLVIPAYLTLPKGIPSDNLPTILVIHGGPWARDYWGYDPLAQFLANRGYAVLQPNFRGSTGYGKAFLNAGNKEWGRGAMQHDITDAVNWLIDEGIADPERIGIAGGSYGGYATLAGLAFTPELYAAGFDIVGPSNIITLLNSIPPYWAPMKKIFDVRVGDMNDPEERKMLEEQSPLNYAENITKPLFVVQGANDPRVKQAESDQIVVALRDLGREIEYMVAEDEGHGFAGLENRLAMMVAMEEFFAKHLKGRYQEDVRYELKERYNKLMVDINTVTLPVRETTSAEKVFEFDGSIISEQDSKYLMTIDARGQTMNMDVFRKISRTTYNDQEVFIVIDEVTGMMGGLDTLYLNSKTLLPVKRAAKQGMATVKVHFGSEKIEGLISAGPQQMPIDVAINSPVLSEGTGTELAICSLPLKENYSVSLDVFDMMGGKVKSLSVKVVASEVVDINGTAYDTFKVELNPIDDDNGGSILWVSKQLNKVIKSESKLPAMMGGGTIISELVE</sequence>
<proteinExistence type="predicted"/>
<dbReference type="Gene3D" id="3.40.50.1820">
    <property type="entry name" value="alpha/beta hydrolase"/>
    <property type="match status" value="1"/>
</dbReference>
<dbReference type="Pfam" id="PF11306">
    <property type="entry name" value="DUF3108"/>
    <property type="match status" value="1"/>
</dbReference>
<dbReference type="InterPro" id="IPR001375">
    <property type="entry name" value="Peptidase_S9_cat"/>
</dbReference>
<dbReference type="SUPFAM" id="SSF53474">
    <property type="entry name" value="alpha/beta-Hydrolases"/>
    <property type="match status" value="1"/>
</dbReference>
<dbReference type="GO" id="GO:0006508">
    <property type="term" value="P:proteolysis"/>
    <property type="evidence" value="ECO:0007669"/>
    <property type="project" value="InterPro"/>
</dbReference>
<protein>
    <submittedName>
        <fullName evidence="3">Dipeptidyl anminopeptidase</fullName>
    </submittedName>
</protein>
<evidence type="ECO:0000259" key="2">
    <source>
        <dbReference type="Pfam" id="PF00326"/>
    </source>
</evidence>
<dbReference type="GO" id="GO:0004252">
    <property type="term" value="F:serine-type endopeptidase activity"/>
    <property type="evidence" value="ECO:0007669"/>
    <property type="project" value="TreeGrafter"/>
</dbReference>
<organism evidence="3">
    <name type="scientific">hydrocarbon metagenome</name>
    <dbReference type="NCBI Taxonomy" id="938273"/>
    <lineage>
        <taxon>unclassified sequences</taxon>
        <taxon>metagenomes</taxon>
        <taxon>ecological metagenomes</taxon>
    </lineage>
</organism>
<evidence type="ECO:0000256" key="1">
    <source>
        <dbReference type="ARBA" id="ARBA00022801"/>
    </source>
</evidence>
<dbReference type="EMBL" id="LNQE01000568">
    <property type="protein sequence ID" value="KUG25944.1"/>
    <property type="molecule type" value="Genomic_DNA"/>
</dbReference>
<dbReference type="InterPro" id="IPR021457">
    <property type="entry name" value="DUF3108"/>
</dbReference>
<dbReference type="Gene3D" id="2.120.10.30">
    <property type="entry name" value="TolB, C-terminal domain"/>
    <property type="match status" value="1"/>
</dbReference>
<feature type="domain" description="Peptidase S9 prolyl oligopeptidase catalytic" evidence="2">
    <location>
        <begin position="425"/>
        <end position="638"/>
    </location>
</feature>
<dbReference type="SUPFAM" id="SSF82171">
    <property type="entry name" value="DPP6 N-terminal domain-like"/>
    <property type="match status" value="1"/>
</dbReference>
<gene>
    <name evidence="3" type="ORF">ASZ90_004224</name>
</gene>
<reference evidence="3" key="1">
    <citation type="journal article" date="2015" name="Proc. Natl. Acad. Sci. U.S.A.">
        <title>Networks of energetic and metabolic interactions define dynamics in microbial communities.</title>
        <authorList>
            <person name="Embree M."/>
            <person name="Liu J.K."/>
            <person name="Al-Bassam M.M."/>
            <person name="Zengler K."/>
        </authorList>
    </citation>
    <scope>NUCLEOTIDE SEQUENCE</scope>
</reference>
<dbReference type="Pfam" id="PF00326">
    <property type="entry name" value="Peptidase_S9"/>
    <property type="match status" value="1"/>
</dbReference>
<name>A0A0W8FYE9_9ZZZZ</name>
<dbReference type="PANTHER" id="PTHR42776">
    <property type="entry name" value="SERINE PEPTIDASE S9 FAMILY MEMBER"/>
    <property type="match status" value="1"/>
</dbReference>